<feature type="repeat" description="WD" evidence="3">
    <location>
        <begin position="371"/>
        <end position="402"/>
    </location>
</feature>
<dbReference type="SUPFAM" id="SSF50978">
    <property type="entry name" value="WD40 repeat-like"/>
    <property type="match status" value="1"/>
</dbReference>
<dbReference type="GO" id="GO:1990234">
    <property type="term" value="C:transferase complex"/>
    <property type="evidence" value="ECO:0007669"/>
    <property type="project" value="UniProtKB-ARBA"/>
</dbReference>
<dbReference type="InterPro" id="IPR020472">
    <property type="entry name" value="WD40_PAC1"/>
</dbReference>
<dbReference type="PANTHER" id="PTHR22847:SF637">
    <property type="entry name" value="WD REPEAT DOMAIN 5B"/>
    <property type="match status" value="1"/>
</dbReference>
<sequence>MDRKKNQSNSNYLNQPQAILTSLAPQLMSHRLLSGNSFNSTTFLNNGTKYQFSSTSSNITRAIRDILPPNLGGLKLKERLIKDSDSIDRLLSLELDHEPNPQLPFWTGFKASLPSSKELKLKRIKRRGEIGEKILGLNSIHSLGLVENLELETGLLGNNPQTRKSIGVGDEIIHQKNRKMRGFDRGRRRKTDIGLSKCSMRIKEEAKVEIKPEIPINELKDELEEILIDQNNLKIRKEIISKDLMNIEMKIKKLNEIKEELERSMLNLKEEELELIDEYEGIEESIRSKVGNSKSEKDLIKPISRRRKGPAFLPSEHDQLPKNVSFMTIPAHTKPISSIDFSNPYEYLISASFDSTLKLWDLSNGEFIKELKGHNGMIKCLQVEDSICITGGLDGQIRIWDLIKADNNDEDDENEDPCIMKLEGHTKPITSLYFDQSCLVTGSSDKTIRQWDINTGQAILTMDVLWAMQNHYSTKSTIDSKLKSPKARRLTSNISEFNFDSDQSSSNLNSQEIDLELNLPSIDDDNKNDDFIGGIQFWGYALASGSGDGCIRMWDMRTGQSHRTLIGHTNSISCLQFDEMNLISGSLDKSIKVWDLRTGMVLDTIKYLNPIQSLQFDSRKIISAAGTNSLHVYNRTTMQHSLINSNGHTDVLERLRYLDRYAITGARDGLVKIWSI</sequence>
<protein>
    <recommendedName>
        <fullName evidence="7">Mitochondrial division protein 1</fullName>
    </recommendedName>
</protein>
<keyword evidence="4" id="KW-0175">Coiled coil</keyword>
<feature type="repeat" description="WD" evidence="3">
    <location>
        <begin position="565"/>
        <end position="604"/>
    </location>
</feature>
<dbReference type="PROSITE" id="PS00678">
    <property type="entry name" value="WD_REPEATS_1"/>
    <property type="match status" value="4"/>
</dbReference>
<evidence type="ECO:0000313" key="6">
    <source>
        <dbReference type="Proteomes" id="UP000886653"/>
    </source>
</evidence>
<dbReference type="PRINTS" id="PR00320">
    <property type="entry name" value="GPROTEINBRPT"/>
</dbReference>
<dbReference type="SMART" id="SM00320">
    <property type="entry name" value="WD40"/>
    <property type="match status" value="7"/>
</dbReference>
<keyword evidence="2" id="KW-0677">Repeat</keyword>
<comment type="caution">
    <text evidence="5">The sequence shown here is derived from an EMBL/GenBank/DDBJ whole genome shotgun (WGS) entry which is preliminary data.</text>
</comment>
<evidence type="ECO:0000256" key="4">
    <source>
        <dbReference type="SAM" id="Coils"/>
    </source>
</evidence>
<feature type="repeat" description="WD" evidence="3">
    <location>
        <begin position="645"/>
        <end position="676"/>
    </location>
</feature>
<feature type="repeat" description="WD" evidence="3">
    <location>
        <begin position="329"/>
        <end position="370"/>
    </location>
</feature>
<accession>A0A9P6NQ87</accession>
<dbReference type="Gene3D" id="2.130.10.10">
    <property type="entry name" value="YVTN repeat-like/Quinoprotein amine dehydrogenase"/>
    <property type="match status" value="2"/>
</dbReference>
<dbReference type="InterPro" id="IPR001680">
    <property type="entry name" value="WD40_rpt"/>
</dbReference>
<organism evidence="5 6">
    <name type="scientific">Cronartium quercuum f. sp. fusiforme G11</name>
    <dbReference type="NCBI Taxonomy" id="708437"/>
    <lineage>
        <taxon>Eukaryota</taxon>
        <taxon>Fungi</taxon>
        <taxon>Dikarya</taxon>
        <taxon>Basidiomycota</taxon>
        <taxon>Pucciniomycotina</taxon>
        <taxon>Pucciniomycetes</taxon>
        <taxon>Pucciniales</taxon>
        <taxon>Coleosporiaceae</taxon>
        <taxon>Cronartium</taxon>
    </lineage>
</organism>
<dbReference type="InterPro" id="IPR036322">
    <property type="entry name" value="WD40_repeat_dom_sf"/>
</dbReference>
<proteinExistence type="predicted"/>
<dbReference type="InterPro" id="IPR015943">
    <property type="entry name" value="WD40/YVTN_repeat-like_dom_sf"/>
</dbReference>
<name>A0A9P6NQ87_9BASI</name>
<dbReference type="OrthoDB" id="496at2759"/>
<evidence type="ECO:0008006" key="7">
    <source>
        <dbReference type="Google" id="ProtNLM"/>
    </source>
</evidence>
<dbReference type="PROSITE" id="PS50294">
    <property type="entry name" value="WD_REPEATS_REGION"/>
    <property type="match status" value="5"/>
</dbReference>
<keyword evidence="1 3" id="KW-0853">WD repeat</keyword>
<dbReference type="PROSITE" id="PS50082">
    <property type="entry name" value="WD_REPEATS_2"/>
    <property type="match status" value="6"/>
</dbReference>
<feature type="repeat" description="WD" evidence="3">
    <location>
        <begin position="542"/>
        <end position="564"/>
    </location>
</feature>
<dbReference type="AlphaFoldDB" id="A0A9P6NQ87"/>
<feature type="coiled-coil region" evidence="4">
    <location>
        <begin position="216"/>
        <end position="278"/>
    </location>
</feature>
<keyword evidence="6" id="KW-1185">Reference proteome</keyword>
<dbReference type="Gene3D" id="6.10.280.220">
    <property type="match status" value="1"/>
</dbReference>
<dbReference type="Pfam" id="PF00400">
    <property type="entry name" value="WD40"/>
    <property type="match status" value="5"/>
</dbReference>
<dbReference type="CDD" id="cd00200">
    <property type="entry name" value="WD40"/>
    <property type="match status" value="1"/>
</dbReference>
<evidence type="ECO:0000256" key="1">
    <source>
        <dbReference type="ARBA" id="ARBA00022574"/>
    </source>
</evidence>
<dbReference type="InterPro" id="IPR019775">
    <property type="entry name" value="WD40_repeat_CS"/>
</dbReference>
<evidence type="ECO:0000256" key="3">
    <source>
        <dbReference type="PROSITE-ProRule" id="PRU00221"/>
    </source>
</evidence>
<evidence type="ECO:0000256" key="2">
    <source>
        <dbReference type="ARBA" id="ARBA00022737"/>
    </source>
</evidence>
<feature type="repeat" description="WD" evidence="3">
    <location>
        <begin position="422"/>
        <end position="461"/>
    </location>
</feature>
<dbReference type="Proteomes" id="UP000886653">
    <property type="component" value="Unassembled WGS sequence"/>
</dbReference>
<reference evidence="5" key="1">
    <citation type="submission" date="2013-11" db="EMBL/GenBank/DDBJ databases">
        <title>Genome sequence of the fusiform rust pathogen reveals effectors for host alternation and coevolution with pine.</title>
        <authorList>
            <consortium name="DOE Joint Genome Institute"/>
            <person name="Smith K."/>
            <person name="Pendleton A."/>
            <person name="Kubisiak T."/>
            <person name="Anderson C."/>
            <person name="Salamov A."/>
            <person name="Aerts A."/>
            <person name="Riley R."/>
            <person name="Clum A."/>
            <person name="Lindquist E."/>
            <person name="Ence D."/>
            <person name="Campbell M."/>
            <person name="Kronenberg Z."/>
            <person name="Feau N."/>
            <person name="Dhillon B."/>
            <person name="Hamelin R."/>
            <person name="Burleigh J."/>
            <person name="Smith J."/>
            <person name="Yandell M."/>
            <person name="Nelson C."/>
            <person name="Grigoriev I."/>
            <person name="Davis J."/>
        </authorList>
    </citation>
    <scope>NUCLEOTIDE SEQUENCE</scope>
    <source>
        <strain evidence="5">G11</strain>
    </source>
</reference>
<evidence type="ECO:0000313" key="5">
    <source>
        <dbReference type="EMBL" id="KAG0151365.1"/>
    </source>
</evidence>
<dbReference type="PANTHER" id="PTHR22847">
    <property type="entry name" value="WD40 REPEAT PROTEIN"/>
    <property type="match status" value="1"/>
</dbReference>
<gene>
    <name evidence="5" type="ORF">CROQUDRAFT_651184</name>
</gene>
<dbReference type="EMBL" id="MU167213">
    <property type="protein sequence ID" value="KAG0151365.1"/>
    <property type="molecule type" value="Genomic_DNA"/>
</dbReference>